<sequence>MSYLAYWLKTLLAFKHTCLIQNPDPTEIGWMGEASTSYGIGVTIGQRWAQFKLKAGWNEGPAPRRNIAWLETAAITIGLIMIKQLKIKEGKTVIVWTDNTTSEEAVRSRKSRDFHVNKEWKRIQDMLVASQLDIVAKRVSSAENVADALSRGDHTGREERHQVFIQLPDSLGERMFQASRWD</sequence>
<dbReference type="GeneID" id="13540538"/>
<keyword evidence="1" id="KW-0732">Signal</keyword>
<dbReference type="HOGENOM" id="CLU_066701_2_0_1"/>
<dbReference type="PANTHER" id="PTHR33050">
    <property type="entry name" value="REVERSE TRANSCRIPTASE DOMAIN-CONTAINING PROTEIN"/>
    <property type="match status" value="1"/>
</dbReference>
<evidence type="ECO:0000313" key="2">
    <source>
        <dbReference type="EMBL" id="EHS63093.1"/>
    </source>
</evidence>
<dbReference type="EMBL" id="DS178280">
    <property type="protein sequence ID" value="EHS63093.1"/>
    <property type="molecule type" value="Genomic_DNA"/>
</dbReference>
<organism evidence="2 3">
    <name type="scientific">Puccinia graminis f. sp. tritici (strain CRL 75-36-700-3 / race SCCL)</name>
    <name type="common">Black stem rust fungus</name>
    <dbReference type="NCBI Taxonomy" id="418459"/>
    <lineage>
        <taxon>Eukaryota</taxon>
        <taxon>Fungi</taxon>
        <taxon>Dikarya</taxon>
        <taxon>Basidiomycota</taxon>
        <taxon>Pucciniomycotina</taxon>
        <taxon>Pucciniomycetes</taxon>
        <taxon>Pucciniales</taxon>
        <taxon>Pucciniaceae</taxon>
        <taxon>Puccinia</taxon>
    </lineage>
</organism>
<dbReference type="RefSeq" id="XP_003889954.1">
    <property type="nucleotide sequence ID" value="XM_003889905.1"/>
</dbReference>
<feature type="chain" id="PRO_5003606382" description="RNase H type-1 domain-containing protein" evidence="1">
    <location>
        <begin position="21"/>
        <end position="182"/>
    </location>
</feature>
<proteinExistence type="predicted"/>
<dbReference type="InterPro" id="IPR052055">
    <property type="entry name" value="Hepadnavirus_pol/RT"/>
</dbReference>
<accession>H6QRA2</accession>
<keyword evidence="3" id="KW-1185">Reference proteome</keyword>
<dbReference type="OrthoDB" id="2506773at2759"/>
<name>H6QRA2_PUCGT</name>
<evidence type="ECO:0008006" key="4">
    <source>
        <dbReference type="Google" id="ProtNLM"/>
    </source>
</evidence>
<protein>
    <recommendedName>
        <fullName evidence="4">RNase H type-1 domain-containing protein</fullName>
    </recommendedName>
</protein>
<dbReference type="AlphaFoldDB" id="H6QRA2"/>
<dbReference type="InParanoid" id="H6QRA2"/>
<evidence type="ECO:0000313" key="3">
    <source>
        <dbReference type="Proteomes" id="UP000008783"/>
    </source>
</evidence>
<feature type="signal peptide" evidence="1">
    <location>
        <begin position="1"/>
        <end position="20"/>
    </location>
</feature>
<dbReference type="VEuPathDB" id="FungiDB:PGTG_21423"/>
<dbReference type="Proteomes" id="UP000008783">
    <property type="component" value="Unassembled WGS sequence"/>
</dbReference>
<gene>
    <name evidence="2" type="ORF">PGTG_21423</name>
</gene>
<reference evidence="3" key="1">
    <citation type="journal article" date="2011" name="Proc. Natl. Acad. Sci. U.S.A.">
        <title>Obligate biotrophy features unraveled by the genomic analysis of rust fungi.</title>
        <authorList>
            <person name="Duplessis S."/>
            <person name="Cuomo C.A."/>
            <person name="Lin Y.-C."/>
            <person name="Aerts A."/>
            <person name="Tisserant E."/>
            <person name="Veneault-Fourrey C."/>
            <person name="Joly D.L."/>
            <person name="Hacquard S."/>
            <person name="Amselem J."/>
            <person name="Cantarel B.L."/>
            <person name="Chiu R."/>
            <person name="Coutinho P.M."/>
            <person name="Feau N."/>
            <person name="Field M."/>
            <person name="Frey P."/>
            <person name="Gelhaye E."/>
            <person name="Goldberg J."/>
            <person name="Grabherr M.G."/>
            <person name="Kodira C.D."/>
            <person name="Kohler A."/>
            <person name="Kuees U."/>
            <person name="Lindquist E.A."/>
            <person name="Lucas S.M."/>
            <person name="Mago R."/>
            <person name="Mauceli E."/>
            <person name="Morin E."/>
            <person name="Murat C."/>
            <person name="Pangilinan J.L."/>
            <person name="Park R."/>
            <person name="Pearson M."/>
            <person name="Quesneville H."/>
            <person name="Rouhier N."/>
            <person name="Sakthikumar S."/>
            <person name="Salamov A.A."/>
            <person name="Schmutz J."/>
            <person name="Selles B."/>
            <person name="Shapiro H."/>
            <person name="Tanguay P."/>
            <person name="Tuskan G.A."/>
            <person name="Henrissat B."/>
            <person name="Van de Peer Y."/>
            <person name="Rouze P."/>
            <person name="Ellis J.G."/>
            <person name="Dodds P.N."/>
            <person name="Schein J.E."/>
            <person name="Zhong S."/>
            <person name="Hamelin R.C."/>
            <person name="Grigoriev I.V."/>
            <person name="Szabo L.J."/>
            <person name="Martin F."/>
        </authorList>
    </citation>
    <scope>NUCLEOTIDE SEQUENCE [LARGE SCALE GENOMIC DNA]</scope>
    <source>
        <strain evidence="3">CRL 75-36-700-3 / race SCCL</strain>
    </source>
</reference>
<dbReference type="PANTHER" id="PTHR33050:SF7">
    <property type="entry name" value="RIBONUCLEASE H"/>
    <property type="match status" value="1"/>
</dbReference>
<dbReference type="KEGG" id="pgr:PGTG_21423"/>
<dbReference type="eggNOG" id="ENOG502S1WT">
    <property type="taxonomic scope" value="Eukaryota"/>
</dbReference>
<evidence type="ECO:0000256" key="1">
    <source>
        <dbReference type="SAM" id="SignalP"/>
    </source>
</evidence>